<proteinExistence type="predicted"/>
<accession>A0A7J6GYJ5</accession>
<name>A0A7J6GYJ5_CANSA</name>
<gene>
    <name evidence="1" type="ORF">G4B88_017026</name>
</gene>
<sequence>MHLMFLQTPLGYPSSSPLFMHSMKVSFCRWRRIIALLLGRRGSRPSAGMMALASPPLPVHSRYFLFFLLYLTLCFLLRTYPIPAPFSSFDHLSVLSLLPKMASFPVSQSTQLTPEEALVHDFDHVSIHPEPQSQSHCLVVKILSPKTLKVDWIQKAMTEDWVHHIPFGSRSYGLAQFVADTIGDLIEVHLISLYDSITPFMRVRVLLDTTKSLHRGMNVHFRKLSLTKWLKFLYEGIQNYCYHCGKLDHTFNKCGKFLLHCDNHPYPPSLSYKDVLRAPAKSIYKKSIFEMSTSIPFEEQPSLANTGHPTIEDHNDHFTVPTMVEPTPPIATSPPPPAFTHTTLAPTSSIPTSTPSPITHCSVHCPIPVHTFITSTTNPSTTKGKAPMYPETSLPILSHPPLSSLRINDTPSAPPPTRKRTFARQNCQTWLWRWFAFVLEGRG</sequence>
<evidence type="ECO:0000313" key="1">
    <source>
        <dbReference type="EMBL" id="KAF4387993.1"/>
    </source>
</evidence>
<organism evidence="1 2">
    <name type="scientific">Cannabis sativa</name>
    <name type="common">Hemp</name>
    <name type="synonym">Marijuana</name>
    <dbReference type="NCBI Taxonomy" id="3483"/>
    <lineage>
        <taxon>Eukaryota</taxon>
        <taxon>Viridiplantae</taxon>
        <taxon>Streptophyta</taxon>
        <taxon>Embryophyta</taxon>
        <taxon>Tracheophyta</taxon>
        <taxon>Spermatophyta</taxon>
        <taxon>Magnoliopsida</taxon>
        <taxon>eudicotyledons</taxon>
        <taxon>Gunneridae</taxon>
        <taxon>Pentapetalae</taxon>
        <taxon>rosids</taxon>
        <taxon>fabids</taxon>
        <taxon>Rosales</taxon>
        <taxon>Cannabaceae</taxon>
        <taxon>Cannabis</taxon>
    </lineage>
</organism>
<dbReference type="Proteomes" id="UP000583929">
    <property type="component" value="Unassembled WGS sequence"/>
</dbReference>
<reference evidence="1 2" key="1">
    <citation type="journal article" date="2020" name="bioRxiv">
        <title>Sequence and annotation of 42 cannabis genomes reveals extensive copy number variation in cannabinoid synthesis and pathogen resistance genes.</title>
        <authorList>
            <person name="Mckernan K.J."/>
            <person name="Helbert Y."/>
            <person name="Kane L.T."/>
            <person name="Ebling H."/>
            <person name="Zhang L."/>
            <person name="Liu B."/>
            <person name="Eaton Z."/>
            <person name="Mclaughlin S."/>
            <person name="Kingan S."/>
            <person name="Baybayan P."/>
            <person name="Concepcion G."/>
            <person name="Jordan M."/>
            <person name="Riva A."/>
            <person name="Barbazuk W."/>
            <person name="Harkins T."/>
        </authorList>
    </citation>
    <scope>NUCLEOTIDE SEQUENCE [LARGE SCALE GENOMIC DNA]</scope>
    <source>
        <strain evidence="2">cv. Jamaican Lion 4</strain>
        <tissue evidence="1">Leaf</tissue>
    </source>
</reference>
<protein>
    <recommendedName>
        <fullName evidence="3">CCHC-type domain-containing protein</fullName>
    </recommendedName>
</protein>
<dbReference type="AlphaFoldDB" id="A0A7J6GYJ5"/>
<evidence type="ECO:0000313" key="2">
    <source>
        <dbReference type="Proteomes" id="UP000583929"/>
    </source>
</evidence>
<keyword evidence="2" id="KW-1185">Reference proteome</keyword>
<dbReference type="PANTHER" id="PTHR31286:SF167">
    <property type="entry name" value="OS09G0268800 PROTEIN"/>
    <property type="match status" value="1"/>
</dbReference>
<dbReference type="PANTHER" id="PTHR31286">
    <property type="entry name" value="GLYCINE-RICH CELL WALL STRUCTURAL PROTEIN 1.8-LIKE"/>
    <property type="match status" value="1"/>
</dbReference>
<dbReference type="InterPro" id="IPR040256">
    <property type="entry name" value="At4g02000-like"/>
</dbReference>
<dbReference type="EMBL" id="JAATIQ010000076">
    <property type="protein sequence ID" value="KAF4387993.1"/>
    <property type="molecule type" value="Genomic_DNA"/>
</dbReference>
<comment type="caution">
    <text evidence="1">The sequence shown here is derived from an EMBL/GenBank/DDBJ whole genome shotgun (WGS) entry which is preliminary data.</text>
</comment>
<evidence type="ECO:0008006" key="3">
    <source>
        <dbReference type="Google" id="ProtNLM"/>
    </source>
</evidence>